<dbReference type="InterPro" id="IPR029311">
    <property type="entry name" value="CCDC50_N"/>
</dbReference>
<name>A0A1B0BJ06_9MUSC</name>
<dbReference type="Proteomes" id="UP000092460">
    <property type="component" value="Unassembled WGS sequence"/>
</dbReference>
<feature type="compositionally biased region" description="Polar residues" evidence="3">
    <location>
        <begin position="153"/>
        <end position="174"/>
    </location>
</feature>
<keyword evidence="1 2" id="KW-0175">Coiled coil</keyword>
<dbReference type="InterPro" id="IPR039303">
    <property type="entry name" value="CCDC50"/>
</dbReference>
<feature type="region of interest" description="Disordered" evidence="3">
    <location>
        <begin position="591"/>
        <end position="659"/>
    </location>
</feature>
<evidence type="ECO:0000313" key="6">
    <source>
        <dbReference type="Proteomes" id="UP000092460"/>
    </source>
</evidence>
<dbReference type="Pfam" id="PF15295">
    <property type="entry name" value="CCDC50_N"/>
    <property type="match status" value="1"/>
</dbReference>
<feature type="region of interest" description="Disordered" evidence="3">
    <location>
        <begin position="214"/>
        <end position="271"/>
    </location>
</feature>
<dbReference type="EnsemblMetazoa" id="GPPI031764-RA">
    <property type="protein sequence ID" value="GPPI031764-PA"/>
    <property type="gene ID" value="GPPI031764"/>
</dbReference>
<feature type="compositionally biased region" description="Polar residues" evidence="3">
    <location>
        <begin position="739"/>
        <end position="776"/>
    </location>
</feature>
<reference evidence="5" key="2">
    <citation type="submission" date="2020-05" db="UniProtKB">
        <authorList>
            <consortium name="EnsemblMetazoa"/>
        </authorList>
    </citation>
    <scope>IDENTIFICATION</scope>
    <source>
        <strain evidence="5">IAEA</strain>
    </source>
</reference>
<organism evidence="5 6">
    <name type="scientific">Glossina palpalis gambiensis</name>
    <dbReference type="NCBI Taxonomy" id="67801"/>
    <lineage>
        <taxon>Eukaryota</taxon>
        <taxon>Metazoa</taxon>
        <taxon>Ecdysozoa</taxon>
        <taxon>Arthropoda</taxon>
        <taxon>Hexapoda</taxon>
        <taxon>Insecta</taxon>
        <taxon>Pterygota</taxon>
        <taxon>Neoptera</taxon>
        <taxon>Endopterygota</taxon>
        <taxon>Diptera</taxon>
        <taxon>Brachycera</taxon>
        <taxon>Muscomorpha</taxon>
        <taxon>Hippoboscoidea</taxon>
        <taxon>Glossinidae</taxon>
        <taxon>Glossina</taxon>
    </lineage>
</organism>
<feature type="region of interest" description="Disordered" evidence="3">
    <location>
        <begin position="298"/>
        <end position="333"/>
    </location>
</feature>
<dbReference type="PANTHER" id="PTHR22115">
    <property type="entry name" value="C3ORF6 PROTEIN-RELATED"/>
    <property type="match status" value="1"/>
</dbReference>
<evidence type="ECO:0000256" key="2">
    <source>
        <dbReference type="SAM" id="Coils"/>
    </source>
</evidence>
<feature type="region of interest" description="Disordered" evidence="3">
    <location>
        <begin position="707"/>
        <end position="808"/>
    </location>
</feature>
<feature type="coiled-coil region" evidence="2">
    <location>
        <begin position="68"/>
        <end position="117"/>
    </location>
</feature>
<feature type="compositionally biased region" description="Basic and acidic residues" evidence="3">
    <location>
        <begin position="791"/>
        <end position="808"/>
    </location>
</feature>
<dbReference type="PANTHER" id="PTHR22115:SF4">
    <property type="entry name" value="COILED-COIL DOMAIN-CONTAINING PROTEIN"/>
    <property type="match status" value="1"/>
</dbReference>
<evidence type="ECO:0000259" key="4">
    <source>
        <dbReference type="Pfam" id="PF15295"/>
    </source>
</evidence>
<feature type="compositionally biased region" description="Basic residues" evidence="3">
    <location>
        <begin position="595"/>
        <end position="608"/>
    </location>
</feature>
<sequence length="808" mass="91997">MKSIYENDQALVLTLHSRQLETTHVCKEWLVREDGALAYKLQSQEINDFYKGNRFRNAVVREDFPTALQEQIKEKETAEKQTEVYRRKLKEQEEHDKRVAKEIAEKLEKDLQEQKLQQLKEGQEMAQKMQEIYVNMPPVPPPKHQVPPPRPAKNSTLQPQQQNYDSYHNTTNGYRNPHSYAPALQQQYPLLLQQKHFSNTDGYVGLALQSTAAQHLQQRRSPKTNQNHLLVGDDDDKQSTQHNSKTTSSPQYRHHHSSSSPSSLALSVSATTTANASRRHVFDSVLPNMNTSLNYSAHHLANSPHTPLTPKSPTHAFLHTPPPIPTTQSPIHQSHPDIEEVVEYSDVADSIRRYNISKESPDSPDSISPQHFQHNHHNHLVAHSNKINRFMSPSNENLLKNEQIFQKLSPQKYDQLVGNAATGNATTAANEKHLQEHADDIELYVDPCDYASLKEIGLPMHEIKEISEKLKQEQKDEVRIIHAIFIVQSIPFDLFGKLCTIYLQLLARRLQEMEVNDGLTQEERDRMLAIEAQDKELAKMLQERMDYRTWNSLHPQVVQLPRRHSFLSLCPSRKLETFSSHLPRIDTSGIWEKAKAKRAKEKARQRKSQQKDNGHNGPIQPLPQDSLVMNSSTVSSTTSSTSSTKQPESQSSTLEDSIDLEAYSNPIDVIKRTQNGCLTNGSLNRELVFQQQQARHASLNREDDIYTLPVDSCRPPLTPPQATSTMRPASMSIGHEASHSSYSQNSMTRSENFSIHSQDSSNSRSKATTTFDQSSSPTPPYMPIQGTRRSNSNEDRKKKSKDNKCTHQ</sequence>
<evidence type="ECO:0000256" key="3">
    <source>
        <dbReference type="SAM" id="MobiDB-lite"/>
    </source>
</evidence>
<evidence type="ECO:0000313" key="5">
    <source>
        <dbReference type="EnsemblMetazoa" id="GPPI031764-PA"/>
    </source>
</evidence>
<reference evidence="6" key="1">
    <citation type="submission" date="2015-01" db="EMBL/GenBank/DDBJ databases">
        <authorList>
            <person name="Aksoy S."/>
            <person name="Warren W."/>
            <person name="Wilson R.K."/>
        </authorList>
    </citation>
    <scope>NUCLEOTIDE SEQUENCE [LARGE SCALE GENOMIC DNA]</scope>
    <source>
        <strain evidence="6">IAEA</strain>
    </source>
</reference>
<accession>A0A1B0BJ06</accession>
<dbReference type="EMBL" id="JXJN01015303">
    <property type="status" value="NOT_ANNOTATED_CDS"/>
    <property type="molecule type" value="Genomic_DNA"/>
</dbReference>
<dbReference type="VEuPathDB" id="VectorBase:GPPI031764"/>
<dbReference type="EMBL" id="JXJN01015304">
    <property type="status" value="NOT_ANNOTATED_CDS"/>
    <property type="molecule type" value="Genomic_DNA"/>
</dbReference>
<feature type="compositionally biased region" description="Low complexity" evidence="3">
    <location>
        <begin position="258"/>
        <end position="271"/>
    </location>
</feature>
<protein>
    <recommendedName>
        <fullName evidence="4">Coiled-coil domain-containing protein</fullName>
    </recommendedName>
</protein>
<feature type="compositionally biased region" description="Low complexity" evidence="3">
    <location>
        <begin position="631"/>
        <end position="653"/>
    </location>
</feature>
<feature type="region of interest" description="Disordered" evidence="3">
    <location>
        <begin position="135"/>
        <end position="180"/>
    </location>
</feature>
<feature type="compositionally biased region" description="Polar residues" evidence="3">
    <location>
        <begin position="303"/>
        <end position="312"/>
    </location>
</feature>
<proteinExistence type="predicted"/>
<feature type="domain" description="Coiled-coil" evidence="4">
    <location>
        <begin position="22"/>
        <end position="131"/>
    </location>
</feature>
<keyword evidence="6" id="KW-1185">Reference proteome</keyword>
<evidence type="ECO:0000256" key="1">
    <source>
        <dbReference type="ARBA" id="ARBA00023054"/>
    </source>
</evidence>
<dbReference type="AlphaFoldDB" id="A0A1B0BJ06"/>
<feature type="compositionally biased region" description="Pro residues" evidence="3">
    <location>
        <begin position="137"/>
        <end position="151"/>
    </location>
</feature>